<dbReference type="EMBL" id="CBXV010000007">
    <property type="protein sequence ID" value="CDM66131.1"/>
    <property type="molecule type" value="Genomic_DNA"/>
</dbReference>
<keyword evidence="2 4" id="KW-0689">Ribosomal protein</keyword>
<evidence type="ECO:0000259" key="6">
    <source>
        <dbReference type="Pfam" id="PF00828"/>
    </source>
</evidence>
<dbReference type="InterPro" id="IPR030878">
    <property type="entry name" value="Ribosomal_uL15"/>
</dbReference>
<keyword evidence="3 4" id="KW-0687">Ribonucleoprotein</keyword>
<evidence type="ECO:0000313" key="7">
    <source>
        <dbReference type="EMBL" id="CDM66131.1"/>
    </source>
</evidence>
<comment type="subunit">
    <text evidence="4">Part of the 50S ribosomal subunit.</text>
</comment>
<comment type="function">
    <text evidence="4">Binds to the 23S rRNA.</text>
</comment>
<dbReference type="Proteomes" id="UP000031518">
    <property type="component" value="Unassembled WGS sequence"/>
</dbReference>
<comment type="similarity">
    <text evidence="1 4">Belongs to the universal ribosomal protein uL15 family.</text>
</comment>
<feature type="domain" description="Large ribosomal subunit protein uL15/eL18" evidence="6">
    <location>
        <begin position="78"/>
        <end position="147"/>
    </location>
</feature>
<dbReference type="GO" id="GO:0003735">
    <property type="term" value="F:structural constituent of ribosome"/>
    <property type="evidence" value="ECO:0007669"/>
    <property type="project" value="InterPro"/>
</dbReference>
<dbReference type="Pfam" id="PF00828">
    <property type="entry name" value="Ribosomal_L27A"/>
    <property type="match status" value="1"/>
</dbReference>
<reference evidence="7 8" key="1">
    <citation type="submission" date="2013-12" db="EMBL/GenBank/DDBJ databases">
        <authorList>
            <person name="Stott M."/>
        </authorList>
    </citation>
    <scope>NUCLEOTIDE SEQUENCE [LARGE SCALE GENOMIC DNA]</scope>
    <source>
        <strain evidence="7 8">K22</strain>
    </source>
</reference>
<keyword evidence="4" id="KW-0694">RNA-binding</keyword>
<dbReference type="RefSeq" id="WP_235789164.1">
    <property type="nucleotide sequence ID" value="NZ_CBXV010000007.1"/>
</dbReference>
<name>A0A0B6WYH0_9BACT</name>
<protein>
    <recommendedName>
        <fullName evidence="4">Large ribosomal subunit protein uL15</fullName>
    </recommendedName>
</protein>
<dbReference type="STRING" id="454194.PYK22_02143"/>
<keyword evidence="8" id="KW-1185">Reference proteome</keyword>
<evidence type="ECO:0000256" key="3">
    <source>
        <dbReference type="ARBA" id="ARBA00023274"/>
    </source>
</evidence>
<dbReference type="PANTHER" id="PTHR12934:SF11">
    <property type="entry name" value="LARGE RIBOSOMAL SUBUNIT PROTEIN UL15M"/>
    <property type="match status" value="1"/>
</dbReference>
<sequence length="160" mass="17367">MAIGLNNLRAPEGATHKKKRLGRGPGSGLGKTAGRGNKGQKSRSGYRLRRGFEGGQMPLQRRLPKRGFNNAFKREWVEVNLSVLDRNFEANAEITPEILHQRGLIKKAKRDVVVLGNGEVTKPLRVSAHRFTASARQKIEAAGGAVTIIERTTGGGESSS</sequence>
<dbReference type="InterPro" id="IPR036227">
    <property type="entry name" value="Ribosomal_uL15/eL18_sf"/>
</dbReference>
<dbReference type="GO" id="GO:0022625">
    <property type="term" value="C:cytosolic large ribosomal subunit"/>
    <property type="evidence" value="ECO:0007669"/>
    <property type="project" value="TreeGrafter"/>
</dbReference>
<dbReference type="GO" id="GO:0006412">
    <property type="term" value="P:translation"/>
    <property type="evidence" value="ECO:0007669"/>
    <property type="project" value="UniProtKB-UniRule"/>
</dbReference>
<dbReference type="InterPro" id="IPR005749">
    <property type="entry name" value="Ribosomal_uL15_bac-type"/>
</dbReference>
<dbReference type="GO" id="GO:0019843">
    <property type="term" value="F:rRNA binding"/>
    <property type="evidence" value="ECO:0007669"/>
    <property type="project" value="UniProtKB-UniRule"/>
</dbReference>
<evidence type="ECO:0000256" key="4">
    <source>
        <dbReference type="HAMAP-Rule" id="MF_01341"/>
    </source>
</evidence>
<evidence type="ECO:0000256" key="2">
    <source>
        <dbReference type="ARBA" id="ARBA00022980"/>
    </source>
</evidence>
<evidence type="ECO:0000256" key="1">
    <source>
        <dbReference type="ARBA" id="ARBA00007320"/>
    </source>
</evidence>
<dbReference type="HAMAP" id="MF_01341">
    <property type="entry name" value="Ribosomal_uL15"/>
    <property type="match status" value="1"/>
</dbReference>
<feature type="compositionally biased region" description="Basic residues" evidence="5">
    <location>
        <begin position="38"/>
        <end position="49"/>
    </location>
</feature>
<dbReference type="PANTHER" id="PTHR12934">
    <property type="entry name" value="50S RIBOSOMAL PROTEIN L15"/>
    <property type="match status" value="1"/>
</dbReference>
<evidence type="ECO:0000256" key="5">
    <source>
        <dbReference type="SAM" id="MobiDB-lite"/>
    </source>
</evidence>
<organism evidence="7 8">
    <name type="scientific">Pyrinomonas methylaliphatogenes</name>
    <dbReference type="NCBI Taxonomy" id="454194"/>
    <lineage>
        <taxon>Bacteria</taxon>
        <taxon>Pseudomonadati</taxon>
        <taxon>Acidobacteriota</taxon>
        <taxon>Blastocatellia</taxon>
        <taxon>Blastocatellales</taxon>
        <taxon>Pyrinomonadaceae</taxon>
        <taxon>Pyrinomonas</taxon>
    </lineage>
</organism>
<dbReference type="InterPro" id="IPR021131">
    <property type="entry name" value="Ribosomal_uL15/eL18"/>
</dbReference>
<feature type="region of interest" description="Disordered" evidence="5">
    <location>
        <begin position="1"/>
        <end position="51"/>
    </location>
</feature>
<keyword evidence="4" id="KW-0699">rRNA-binding</keyword>
<gene>
    <name evidence="4" type="primary">rplO</name>
    <name evidence="7" type="ORF">PYK22_02143</name>
</gene>
<accession>A0A0B6WYH0</accession>
<dbReference type="AlphaFoldDB" id="A0A0B6WYH0"/>
<evidence type="ECO:0000313" key="8">
    <source>
        <dbReference type="Proteomes" id="UP000031518"/>
    </source>
</evidence>
<proteinExistence type="inferred from homology"/>
<dbReference type="SUPFAM" id="SSF52080">
    <property type="entry name" value="Ribosomal proteins L15p and L18e"/>
    <property type="match status" value="1"/>
</dbReference>
<dbReference type="NCBIfam" id="TIGR01071">
    <property type="entry name" value="rplO_bact"/>
    <property type="match status" value="1"/>
</dbReference>
<dbReference type="Gene3D" id="3.100.10.10">
    <property type="match status" value="1"/>
</dbReference>
<reference evidence="7 8" key="2">
    <citation type="submission" date="2015-01" db="EMBL/GenBank/DDBJ databases">
        <title>Complete genome sequence of Pyrinomonas methylaliphatogenes type strain K22T.</title>
        <authorList>
            <person name="Lee K.C.Y."/>
            <person name="Power J.F."/>
            <person name="Dunfield P.F."/>
            <person name="Morgan X.C."/>
            <person name="Huttenhower C."/>
            <person name="Stott M.B."/>
        </authorList>
    </citation>
    <scope>NUCLEOTIDE SEQUENCE [LARGE SCALE GENOMIC DNA]</scope>
    <source>
        <strain evidence="7 8">K22</strain>
    </source>
</reference>
<feature type="compositionally biased region" description="Gly residues" evidence="5">
    <location>
        <begin position="23"/>
        <end position="37"/>
    </location>
</feature>